<evidence type="ECO:0000256" key="2">
    <source>
        <dbReference type="ARBA" id="ARBA00022448"/>
    </source>
</evidence>
<proteinExistence type="predicted"/>
<dbReference type="Pfam" id="PF07885">
    <property type="entry name" value="Ion_trans_2"/>
    <property type="match status" value="1"/>
</dbReference>
<evidence type="ECO:0000256" key="7">
    <source>
        <dbReference type="ARBA" id="ARBA00023303"/>
    </source>
</evidence>
<dbReference type="RefSeq" id="WP_185692886.1">
    <property type="nucleotide sequence ID" value="NZ_JACHVA010000082.1"/>
</dbReference>
<keyword evidence="6 9" id="KW-0472">Membrane</keyword>
<evidence type="ECO:0000256" key="4">
    <source>
        <dbReference type="ARBA" id="ARBA00022989"/>
    </source>
</evidence>
<dbReference type="EMBL" id="JACHVA010000082">
    <property type="protein sequence ID" value="MBC2602190.1"/>
    <property type="molecule type" value="Genomic_DNA"/>
</dbReference>
<reference evidence="11 12" key="1">
    <citation type="submission" date="2020-07" db="EMBL/GenBank/DDBJ databases">
        <authorList>
            <person name="Feng X."/>
        </authorList>
    </citation>
    <scope>NUCLEOTIDE SEQUENCE [LARGE SCALE GENOMIC DNA]</scope>
    <source>
        <strain evidence="11 12">JCM14086</strain>
    </source>
</reference>
<evidence type="ECO:0000256" key="6">
    <source>
        <dbReference type="ARBA" id="ARBA00023136"/>
    </source>
</evidence>
<evidence type="ECO:0000313" key="12">
    <source>
        <dbReference type="Proteomes" id="UP000525652"/>
    </source>
</evidence>
<keyword evidence="2" id="KW-0813">Transport</keyword>
<comment type="caution">
    <text evidence="11">The sequence shown here is derived from an EMBL/GenBank/DDBJ whole genome shotgun (WGS) entry which is preliminary data.</text>
</comment>
<dbReference type="InterPro" id="IPR013099">
    <property type="entry name" value="K_chnl_dom"/>
</dbReference>
<evidence type="ECO:0000256" key="9">
    <source>
        <dbReference type="SAM" id="Phobius"/>
    </source>
</evidence>
<feature type="domain" description="Potassium channel" evidence="10">
    <location>
        <begin position="30"/>
        <end position="100"/>
    </location>
</feature>
<evidence type="ECO:0000256" key="3">
    <source>
        <dbReference type="ARBA" id="ARBA00022692"/>
    </source>
</evidence>
<sequence>MPSFLLTVLQFFRGLRMAWQQTHFRITLILALTIVACGTAFYCRTEGWSVVDASYFCVMTLTTIGYGDLHPTRDVSKIFTIFYALVGIGVFVALVTQLAQAQIAVREEFVLNKKQESQTHTKKATARSKGRTKSSAKGGAHQKPKD</sequence>
<evidence type="ECO:0000313" key="11">
    <source>
        <dbReference type="EMBL" id="MBC2602190.1"/>
    </source>
</evidence>
<gene>
    <name evidence="11" type="ORF">H5P30_10410</name>
</gene>
<dbReference type="PANTHER" id="PTHR11003:SF291">
    <property type="entry name" value="IP11374P"/>
    <property type="match status" value="1"/>
</dbReference>
<feature type="compositionally biased region" description="Basic residues" evidence="8">
    <location>
        <begin position="120"/>
        <end position="146"/>
    </location>
</feature>
<protein>
    <submittedName>
        <fullName evidence="11">Two pore domain potassium channel family protein</fullName>
    </submittedName>
</protein>
<dbReference type="Gene3D" id="1.10.287.70">
    <property type="match status" value="1"/>
</dbReference>
<dbReference type="PANTHER" id="PTHR11003">
    <property type="entry name" value="POTASSIUM CHANNEL, SUBFAMILY K"/>
    <property type="match status" value="1"/>
</dbReference>
<evidence type="ECO:0000256" key="1">
    <source>
        <dbReference type="ARBA" id="ARBA00004141"/>
    </source>
</evidence>
<evidence type="ECO:0000259" key="10">
    <source>
        <dbReference type="Pfam" id="PF07885"/>
    </source>
</evidence>
<dbReference type="GO" id="GO:0015271">
    <property type="term" value="F:outward rectifier potassium channel activity"/>
    <property type="evidence" value="ECO:0007669"/>
    <property type="project" value="TreeGrafter"/>
</dbReference>
<feature type="transmembrane region" description="Helical" evidence="9">
    <location>
        <begin position="23"/>
        <end position="42"/>
    </location>
</feature>
<dbReference type="GO" id="GO:0030322">
    <property type="term" value="P:stabilization of membrane potential"/>
    <property type="evidence" value="ECO:0007669"/>
    <property type="project" value="TreeGrafter"/>
</dbReference>
<name>A0A7X1B0F1_9BACT</name>
<accession>A0A7X1B0F1</accession>
<dbReference type="InterPro" id="IPR003280">
    <property type="entry name" value="2pore_dom_K_chnl"/>
</dbReference>
<evidence type="ECO:0000256" key="8">
    <source>
        <dbReference type="SAM" id="MobiDB-lite"/>
    </source>
</evidence>
<comment type="subcellular location">
    <subcellularLocation>
        <location evidence="1">Membrane</location>
        <topology evidence="1">Multi-pass membrane protein</topology>
    </subcellularLocation>
</comment>
<feature type="region of interest" description="Disordered" evidence="8">
    <location>
        <begin position="114"/>
        <end position="146"/>
    </location>
</feature>
<keyword evidence="12" id="KW-1185">Reference proteome</keyword>
<organism evidence="11 12">
    <name type="scientific">Puniceicoccus vermicola</name>
    <dbReference type="NCBI Taxonomy" id="388746"/>
    <lineage>
        <taxon>Bacteria</taxon>
        <taxon>Pseudomonadati</taxon>
        <taxon>Verrucomicrobiota</taxon>
        <taxon>Opitutia</taxon>
        <taxon>Puniceicoccales</taxon>
        <taxon>Puniceicoccaceae</taxon>
        <taxon>Puniceicoccus</taxon>
    </lineage>
</organism>
<dbReference type="AlphaFoldDB" id="A0A7X1B0F1"/>
<keyword evidence="3 9" id="KW-0812">Transmembrane</keyword>
<keyword evidence="5" id="KW-0406">Ion transport</keyword>
<feature type="transmembrane region" description="Helical" evidence="9">
    <location>
        <begin position="48"/>
        <end position="66"/>
    </location>
</feature>
<evidence type="ECO:0000256" key="5">
    <source>
        <dbReference type="ARBA" id="ARBA00023065"/>
    </source>
</evidence>
<dbReference type="SUPFAM" id="SSF81324">
    <property type="entry name" value="Voltage-gated potassium channels"/>
    <property type="match status" value="1"/>
</dbReference>
<dbReference type="GO" id="GO:0022841">
    <property type="term" value="F:potassium ion leak channel activity"/>
    <property type="evidence" value="ECO:0007669"/>
    <property type="project" value="TreeGrafter"/>
</dbReference>
<dbReference type="GO" id="GO:0005886">
    <property type="term" value="C:plasma membrane"/>
    <property type="evidence" value="ECO:0007669"/>
    <property type="project" value="TreeGrafter"/>
</dbReference>
<dbReference type="Proteomes" id="UP000525652">
    <property type="component" value="Unassembled WGS sequence"/>
</dbReference>
<keyword evidence="4 9" id="KW-1133">Transmembrane helix</keyword>
<feature type="transmembrane region" description="Helical" evidence="9">
    <location>
        <begin position="78"/>
        <end position="99"/>
    </location>
</feature>
<keyword evidence="7 11" id="KW-0407">Ion channel</keyword>